<organism evidence="1 2">
    <name type="scientific">Hypericibacter adhaerens</name>
    <dbReference type="NCBI Taxonomy" id="2602016"/>
    <lineage>
        <taxon>Bacteria</taxon>
        <taxon>Pseudomonadati</taxon>
        <taxon>Pseudomonadota</taxon>
        <taxon>Alphaproteobacteria</taxon>
        <taxon>Rhodospirillales</taxon>
        <taxon>Dongiaceae</taxon>
        <taxon>Hypericibacter</taxon>
    </lineage>
</organism>
<dbReference type="Proteomes" id="UP000325797">
    <property type="component" value="Chromosome"/>
</dbReference>
<reference evidence="1 2" key="1">
    <citation type="submission" date="2019-08" db="EMBL/GenBank/DDBJ databases">
        <title>Hyperibacter terrae gen. nov., sp. nov. and Hyperibacter viscosus sp. nov., two new members in the family Rhodospirillaceae isolated from the rhizosphere of Hypericum perforatum.</title>
        <authorList>
            <person name="Noviana Z."/>
        </authorList>
    </citation>
    <scope>NUCLEOTIDE SEQUENCE [LARGE SCALE GENOMIC DNA]</scope>
    <source>
        <strain evidence="1 2">R5959</strain>
    </source>
</reference>
<evidence type="ECO:0000313" key="1">
    <source>
        <dbReference type="EMBL" id="QEX20298.1"/>
    </source>
</evidence>
<dbReference type="Pfam" id="PF06620">
    <property type="entry name" value="DUF1150"/>
    <property type="match status" value="1"/>
</dbReference>
<protein>
    <recommendedName>
        <fullName evidence="3">DUF1150 domain-containing protein</fullName>
    </recommendedName>
</protein>
<dbReference type="AlphaFoldDB" id="A0A5J6MRY2"/>
<evidence type="ECO:0008006" key="3">
    <source>
        <dbReference type="Google" id="ProtNLM"/>
    </source>
</evidence>
<dbReference type="RefSeq" id="WP_225309045.1">
    <property type="nucleotide sequence ID" value="NZ_CP042582.1"/>
</dbReference>
<keyword evidence="2" id="KW-1185">Reference proteome</keyword>
<name>A0A5J6MRY2_9PROT</name>
<dbReference type="EMBL" id="CP042582">
    <property type="protein sequence ID" value="QEX20298.1"/>
    <property type="molecule type" value="Genomic_DNA"/>
</dbReference>
<accession>A0A5J6MRY2</accession>
<dbReference type="KEGG" id="hadh:FRZ61_02150"/>
<gene>
    <name evidence="1" type="ORF">FRZ61_02150</name>
</gene>
<dbReference type="InterPro" id="IPR009531">
    <property type="entry name" value="DUF1150"/>
</dbReference>
<proteinExistence type="predicted"/>
<sequence length="80" mass="8455">MNTNKNHDTAPRADRAPKMSDADLAVLGLADVAYLRAVVIDGQPGFAVHAANGKTLGVAPTREVALAFIHEQELEPVGLH</sequence>
<evidence type="ECO:0000313" key="2">
    <source>
        <dbReference type="Proteomes" id="UP000325797"/>
    </source>
</evidence>